<sequence length="91" mass="10063">MFCGDDIYMGGKASEFTEEFPVNGQSSRTDEENPRACVHGVSCLSGESAASHRLHYAPLMLTEDGRYRVRGSDRREQVHQEGNSPLASEDV</sequence>
<comment type="caution">
    <text evidence="2">The sequence shown here is derived from an EMBL/GenBank/DDBJ whole genome shotgun (WGS) entry which is preliminary data.</text>
</comment>
<name>A0AAN7XVX9_ELEMC</name>
<gene>
    <name evidence="2" type="ORF">PBY51_003882</name>
</gene>
<organism evidence="2 3">
    <name type="scientific">Eleginops maclovinus</name>
    <name type="common">Patagonian blennie</name>
    <name type="synonym">Eleginus maclovinus</name>
    <dbReference type="NCBI Taxonomy" id="56733"/>
    <lineage>
        <taxon>Eukaryota</taxon>
        <taxon>Metazoa</taxon>
        <taxon>Chordata</taxon>
        <taxon>Craniata</taxon>
        <taxon>Vertebrata</taxon>
        <taxon>Euteleostomi</taxon>
        <taxon>Actinopterygii</taxon>
        <taxon>Neopterygii</taxon>
        <taxon>Teleostei</taxon>
        <taxon>Neoteleostei</taxon>
        <taxon>Acanthomorphata</taxon>
        <taxon>Eupercaria</taxon>
        <taxon>Perciformes</taxon>
        <taxon>Notothenioidei</taxon>
        <taxon>Eleginopidae</taxon>
        <taxon>Eleginops</taxon>
    </lineage>
</organism>
<proteinExistence type="predicted"/>
<reference evidence="2 3" key="2">
    <citation type="journal article" date="2023" name="Mol. Biol. Evol.">
        <title>Genomics of Secondarily Temperate Adaptation in the Only Non-Antarctic Icefish.</title>
        <authorList>
            <person name="Rivera-Colon A.G."/>
            <person name="Rayamajhi N."/>
            <person name="Minhas B.F."/>
            <person name="Madrigal G."/>
            <person name="Bilyk K.T."/>
            <person name="Yoon V."/>
            <person name="Hune M."/>
            <person name="Gregory S."/>
            <person name="Cheng C.H.C."/>
            <person name="Catchen J.M."/>
        </authorList>
    </citation>
    <scope>NUCLEOTIDE SEQUENCE [LARGE SCALE GENOMIC DNA]</scope>
    <source>
        <strain evidence="2">JMC-PN-2008</strain>
    </source>
</reference>
<dbReference type="AlphaFoldDB" id="A0AAN7XVX9"/>
<feature type="region of interest" description="Disordered" evidence="1">
    <location>
        <begin position="70"/>
        <end position="91"/>
    </location>
</feature>
<evidence type="ECO:0000313" key="3">
    <source>
        <dbReference type="Proteomes" id="UP001346869"/>
    </source>
</evidence>
<keyword evidence="3" id="KW-1185">Reference proteome</keyword>
<protein>
    <submittedName>
        <fullName evidence="2">Uncharacterized protein</fullName>
    </submittedName>
</protein>
<reference evidence="2 3" key="1">
    <citation type="journal article" date="2023" name="Genes (Basel)">
        <title>Chromosome-Level Genome Assembly and Circadian Gene Repertoire of the Patagonia Blennie Eleginops maclovinus-The Closest Ancestral Proxy of Antarctic Cryonotothenioids.</title>
        <authorList>
            <person name="Cheng C.C."/>
            <person name="Rivera-Colon A.G."/>
            <person name="Minhas B.F."/>
            <person name="Wilson L."/>
            <person name="Rayamajhi N."/>
            <person name="Vargas-Chacoff L."/>
            <person name="Catchen J.M."/>
        </authorList>
    </citation>
    <scope>NUCLEOTIDE SEQUENCE [LARGE SCALE GENOMIC DNA]</scope>
    <source>
        <strain evidence="2">JMC-PN-2008</strain>
    </source>
</reference>
<feature type="compositionally biased region" description="Basic and acidic residues" evidence="1">
    <location>
        <begin position="70"/>
        <end position="79"/>
    </location>
</feature>
<dbReference type="Proteomes" id="UP001346869">
    <property type="component" value="Unassembled WGS sequence"/>
</dbReference>
<evidence type="ECO:0000313" key="2">
    <source>
        <dbReference type="EMBL" id="KAK5870978.1"/>
    </source>
</evidence>
<feature type="compositionally biased region" description="Polar residues" evidence="1">
    <location>
        <begin position="80"/>
        <end position="91"/>
    </location>
</feature>
<dbReference type="EMBL" id="JAUZQC010000005">
    <property type="protein sequence ID" value="KAK5870978.1"/>
    <property type="molecule type" value="Genomic_DNA"/>
</dbReference>
<evidence type="ECO:0000256" key="1">
    <source>
        <dbReference type="SAM" id="MobiDB-lite"/>
    </source>
</evidence>
<accession>A0AAN7XVX9</accession>